<organism evidence="2 3">
    <name type="scientific">Comamonas avium</name>
    <dbReference type="NCBI Taxonomy" id="2762231"/>
    <lineage>
        <taxon>Bacteria</taxon>
        <taxon>Pseudomonadati</taxon>
        <taxon>Pseudomonadota</taxon>
        <taxon>Betaproteobacteria</taxon>
        <taxon>Burkholderiales</taxon>
        <taxon>Comamonadaceae</taxon>
        <taxon>Comamonas</taxon>
    </lineage>
</organism>
<keyword evidence="3" id="KW-1185">Reference proteome</keyword>
<reference evidence="2 3" key="1">
    <citation type="submission" date="2020-08" db="EMBL/GenBank/DDBJ databases">
        <title>A Genomic Blueprint of the Chicken Gut Microbiome.</title>
        <authorList>
            <person name="Gilroy R."/>
            <person name="Ravi A."/>
            <person name="Getino M."/>
            <person name="Pursley I."/>
            <person name="Horton D.L."/>
            <person name="Alikhan N.-F."/>
            <person name="Baker D."/>
            <person name="Gharbi K."/>
            <person name="Hall N."/>
            <person name="Watson M."/>
            <person name="Adriaenssens E.M."/>
            <person name="Foster-Nyarko E."/>
            <person name="Jarju S."/>
            <person name="Secka A."/>
            <person name="Antonio M."/>
            <person name="Oren A."/>
            <person name="Chaudhuri R."/>
            <person name="La Ragione R.M."/>
            <person name="Hildebrand F."/>
            <person name="Pallen M.J."/>
        </authorList>
    </citation>
    <scope>NUCLEOTIDE SEQUENCE [LARGE SCALE GENOMIC DNA]</scope>
    <source>
        <strain evidence="2 3">Sa2CVA6</strain>
    </source>
</reference>
<dbReference type="PANTHER" id="PTHR38043">
    <property type="entry name" value="PROTEIN HEMX"/>
    <property type="match status" value="1"/>
</dbReference>
<dbReference type="Pfam" id="PF04375">
    <property type="entry name" value="HemX"/>
    <property type="match status" value="1"/>
</dbReference>
<sequence length="366" mass="40234">MTTTPDGAPIPSQAVPFESLHAPRPAAPGWTWLSLVIGATGLGCSLLLWQKVDGMQEQLARQSADATAQATEARALARESQDLVRDANAKLSVMDVRVNEVSLQRGQLDALVQNLTRSRDETLVVDIESAIRMAQQQTQLTGSTEPLVAILQSSIKRIERAAQPRLVPVQQAMERDLERLSQSAVTDTASLLARLDAVVSMVDDMHVRTGAPVPSEQRQPRRQAPEPGSTDTDAAATSPTQWIWWSDWGQKIWQATREETRDLLRVSRIEHADVMLMAPEQAFFVRENLKLKLLNARLAVLARQYEAARTDISTAQTTLSKFFDPGSRRTHQAQAVLAQLQTHMQATTQPVLDETLATLSTAAAGL</sequence>
<accession>A0ABR8SCQ9</accession>
<dbReference type="Proteomes" id="UP000634919">
    <property type="component" value="Unassembled WGS sequence"/>
</dbReference>
<dbReference type="InterPro" id="IPR007470">
    <property type="entry name" value="HemX"/>
</dbReference>
<evidence type="ECO:0000313" key="2">
    <source>
        <dbReference type="EMBL" id="MBD7961263.1"/>
    </source>
</evidence>
<protein>
    <submittedName>
        <fullName evidence="2">Uroporphyrinogen-III C-methyltransferase</fullName>
    </submittedName>
</protein>
<feature type="region of interest" description="Disordered" evidence="1">
    <location>
        <begin position="209"/>
        <end position="236"/>
    </location>
</feature>
<dbReference type="PANTHER" id="PTHR38043:SF1">
    <property type="entry name" value="PROTEIN HEMX"/>
    <property type="match status" value="1"/>
</dbReference>
<evidence type="ECO:0000313" key="3">
    <source>
        <dbReference type="Proteomes" id="UP000634919"/>
    </source>
</evidence>
<comment type="caution">
    <text evidence="2">The sequence shown here is derived from an EMBL/GenBank/DDBJ whole genome shotgun (WGS) entry which is preliminary data.</text>
</comment>
<evidence type="ECO:0000256" key="1">
    <source>
        <dbReference type="SAM" id="MobiDB-lite"/>
    </source>
</evidence>
<gene>
    <name evidence="2" type="ORF">H9646_12280</name>
</gene>
<proteinExistence type="predicted"/>
<dbReference type="RefSeq" id="WP_191723644.1">
    <property type="nucleotide sequence ID" value="NZ_JACSQK010000005.1"/>
</dbReference>
<name>A0ABR8SCQ9_9BURK</name>
<dbReference type="EMBL" id="JACSQK010000005">
    <property type="protein sequence ID" value="MBD7961263.1"/>
    <property type="molecule type" value="Genomic_DNA"/>
</dbReference>